<dbReference type="EnsemblPlants" id="TuG1812G0700004064.01.T01">
    <property type="protein sequence ID" value="TuG1812G0700004064.01.T01"/>
    <property type="gene ID" value="TuG1812G0700004064.01"/>
</dbReference>
<reference evidence="4" key="1">
    <citation type="journal article" date="2013" name="Nature">
        <title>Draft genome of the wheat A-genome progenitor Triticum urartu.</title>
        <authorList>
            <person name="Ling H.Q."/>
            <person name="Zhao S."/>
            <person name="Liu D."/>
            <person name="Wang J."/>
            <person name="Sun H."/>
            <person name="Zhang C."/>
            <person name="Fan H."/>
            <person name="Li D."/>
            <person name="Dong L."/>
            <person name="Tao Y."/>
            <person name="Gao C."/>
            <person name="Wu H."/>
            <person name="Li Y."/>
            <person name="Cui Y."/>
            <person name="Guo X."/>
            <person name="Zheng S."/>
            <person name="Wang B."/>
            <person name="Yu K."/>
            <person name="Liang Q."/>
            <person name="Yang W."/>
            <person name="Lou X."/>
            <person name="Chen J."/>
            <person name="Feng M."/>
            <person name="Jian J."/>
            <person name="Zhang X."/>
            <person name="Luo G."/>
            <person name="Jiang Y."/>
            <person name="Liu J."/>
            <person name="Wang Z."/>
            <person name="Sha Y."/>
            <person name="Zhang B."/>
            <person name="Wu H."/>
            <person name="Tang D."/>
            <person name="Shen Q."/>
            <person name="Xue P."/>
            <person name="Zou S."/>
            <person name="Wang X."/>
            <person name="Liu X."/>
            <person name="Wang F."/>
            <person name="Yang Y."/>
            <person name="An X."/>
            <person name="Dong Z."/>
            <person name="Zhang K."/>
            <person name="Zhang X."/>
            <person name="Luo M.C."/>
            <person name="Dvorak J."/>
            <person name="Tong Y."/>
            <person name="Wang J."/>
            <person name="Yang H."/>
            <person name="Li Z."/>
            <person name="Wang D."/>
            <person name="Zhang A."/>
            <person name="Wang J."/>
        </authorList>
    </citation>
    <scope>NUCLEOTIDE SEQUENCE</scope>
    <source>
        <strain evidence="4">cv. G1812</strain>
    </source>
</reference>
<keyword evidence="1" id="KW-0472">Membrane</keyword>
<evidence type="ECO:0000256" key="1">
    <source>
        <dbReference type="SAM" id="Phobius"/>
    </source>
</evidence>
<reference evidence="3" key="2">
    <citation type="submission" date="2018-03" db="EMBL/GenBank/DDBJ databases">
        <title>The Triticum urartu genome reveals the dynamic nature of wheat genome evolution.</title>
        <authorList>
            <person name="Ling H."/>
            <person name="Ma B."/>
            <person name="Shi X."/>
            <person name="Liu H."/>
            <person name="Dong L."/>
            <person name="Sun H."/>
            <person name="Cao Y."/>
            <person name="Gao Q."/>
            <person name="Zheng S."/>
            <person name="Li Y."/>
            <person name="Yu Y."/>
            <person name="Du H."/>
            <person name="Qi M."/>
            <person name="Li Y."/>
            <person name="Yu H."/>
            <person name="Cui Y."/>
            <person name="Wang N."/>
            <person name="Chen C."/>
            <person name="Wu H."/>
            <person name="Zhao Y."/>
            <person name="Zhang J."/>
            <person name="Li Y."/>
            <person name="Zhou W."/>
            <person name="Zhang B."/>
            <person name="Hu W."/>
            <person name="Eijk M."/>
            <person name="Tang J."/>
            <person name="Witsenboer H."/>
            <person name="Zhao S."/>
            <person name="Li Z."/>
            <person name="Zhang A."/>
            <person name="Wang D."/>
            <person name="Liang C."/>
        </authorList>
    </citation>
    <scope>NUCLEOTIDE SEQUENCE [LARGE SCALE GENOMIC DNA]</scope>
    <source>
        <strain evidence="3">cv. G1812</strain>
    </source>
</reference>
<feature type="domain" description="Reverse transcriptase" evidence="2">
    <location>
        <begin position="1"/>
        <end position="134"/>
    </location>
</feature>
<dbReference type="Pfam" id="PF00078">
    <property type="entry name" value="RVT_1"/>
    <property type="match status" value="1"/>
</dbReference>
<dbReference type="PANTHER" id="PTHR33116:SF78">
    <property type="entry name" value="OS12G0587133 PROTEIN"/>
    <property type="match status" value="1"/>
</dbReference>
<dbReference type="InterPro" id="IPR000477">
    <property type="entry name" value="RT_dom"/>
</dbReference>
<keyword evidence="4" id="KW-1185">Reference proteome</keyword>
<dbReference type="PROSITE" id="PS50878">
    <property type="entry name" value="RT_POL"/>
    <property type="match status" value="1"/>
</dbReference>
<feature type="transmembrane region" description="Helical" evidence="1">
    <location>
        <begin position="169"/>
        <end position="189"/>
    </location>
</feature>
<name>A0A8R7V9S6_TRIUA</name>
<dbReference type="PANTHER" id="PTHR33116">
    <property type="entry name" value="REVERSE TRANSCRIPTASE ZINC-BINDING DOMAIN-CONTAINING PROTEIN-RELATED-RELATED"/>
    <property type="match status" value="1"/>
</dbReference>
<proteinExistence type="predicted"/>
<reference evidence="3" key="3">
    <citation type="submission" date="2022-06" db="UniProtKB">
        <authorList>
            <consortium name="EnsemblPlants"/>
        </authorList>
    </citation>
    <scope>IDENTIFICATION</scope>
</reference>
<keyword evidence="1" id="KW-0812">Transmembrane</keyword>
<organism evidence="3 4">
    <name type="scientific">Triticum urartu</name>
    <name type="common">Red wild einkorn</name>
    <name type="synonym">Crithodium urartu</name>
    <dbReference type="NCBI Taxonomy" id="4572"/>
    <lineage>
        <taxon>Eukaryota</taxon>
        <taxon>Viridiplantae</taxon>
        <taxon>Streptophyta</taxon>
        <taxon>Embryophyta</taxon>
        <taxon>Tracheophyta</taxon>
        <taxon>Spermatophyta</taxon>
        <taxon>Magnoliopsida</taxon>
        <taxon>Liliopsida</taxon>
        <taxon>Poales</taxon>
        <taxon>Poaceae</taxon>
        <taxon>BOP clade</taxon>
        <taxon>Pooideae</taxon>
        <taxon>Triticodae</taxon>
        <taxon>Triticeae</taxon>
        <taxon>Triticinae</taxon>
        <taxon>Triticum</taxon>
    </lineage>
</organism>
<dbReference type="Gramene" id="TuG1812G0700004064.01.T01">
    <property type="protein sequence ID" value="TuG1812G0700004064.01.T01"/>
    <property type="gene ID" value="TuG1812G0700004064.01"/>
</dbReference>
<dbReference type="AlphaFoldDB" id="A0A8R7V9S6"/>
<dbReference type="Proteomes" id="UP000015106">
    <property type="component" value="Chromosome 7"/>
</dbReference>
<evidence type="ECO:0000313" key="3">
    <source>
        <dbReference type="EnsemblPlants" id="TuG1812G0700004064.01.T01"/>
    </source>
</evidence>
<keyword evidence="1" id="KW-1133">Transmembrane helix</keyword>
<protein>
    <recommendedName>
        <fullName evidence="2">Reverse transcriptase domain-containing protein</fullName>
    </recommendedName>
</protein>
<accession>A0A8R7V9S6</accession>
<sequence>MVNGVPGAPIFNYKGLQQGGPLSPMLFILLMEPLHNLFRLAAEEILTPLASHGLKQCMSLFADDAIVFLKPVGTDLQACSHILRLFRMASGLHVNFSKTAAIPIHCSNDEKALAAATLGCELGSFPCCYMGMPLCLRKPFVAQLHSMVERIAQCQPNWKAATLPKSGRLILLLSVLCSVPIHAMLALALPMKTIRATNKTIRGFLW</sequence>
<evidence type="ECO:0000313" key="4">
    <source>
        <dbReference type="Proteomes" id="UP000015106"/>
    </source>
</evidence>
<evidence type="ECO:0000259" key="2">
    <source>
        <dbReference type="PROSITE" id="PS50878"/>
    </source>
</evidence>